<dbReference type="EMBL" id="BARV01021929">
    <property type="protein sequence ID" value="GAI29216.1"/>
    <property type="molecule type" value="Genomic_DNA"/>
</dbReference>
<dbReference type="AlphaFoldDB" id="X1NG81"/>
<gene>
    <name evidence="1" type="ORF">S06H3_36230</name>
</gene>
<accession>X1NG81</accession>
<organism evidence="1">
    <name type="scientific">marine sediment metagenome</name>
    <dbReference type="NCBI Taxonomy" id="412755"/>
    <lineage>
        <taxon>unclassified sequences</taxon>
        <taxon>metagenomes</taxon>
        <taxon>ecological metagenomes</taxon>
    </lineage>
</organism>
<protein>
    <submittedName>
        <fullName evidence="1">Uncharacterized protein</fullName>
    </submittedName>
</protein>
<proteinExistence type="predicted"/>
<evidence type="ECO:0000313" key="1">
    <source>
        <dbReference type="EMBL" id="GAI29216.1"/>
    </source>
</evidence>
<comment type="caution">
    <text evidence="1">The sequence shown here is derived from an EMBL/GenBank/DDBJ whole genome shotgun (WGS) entry which is preliminary data.</text>
</comment>
<name>X1NG81_9ZZZZ</name>
<sequence>MILKMVLRIQGADFARPEEILSFGFGLNDFEIKSTIIKRDGLYVLKDEKILTPMDLI</sequence>
<reference evidence="1" key="1">
    <citation type="journal article" date="2014" name="Front. Microbiol.">
        <title>High frequency of phylogenetically diverse reductive dehalogenase-homologous genes in deep subseafloor sedimentary metagenomes.</title>
        <authorList>
            <person name="Kawai M."/>
            <person name="Futagami T."/>
            <person name="Toyoda A."/>
            <person name="Takaki Y."/>
            <person name="Nishi S."/>
            <person name="Hori S."/>
            <person name="Arai W."/>
            <person name="Tsubouchi T."/>
            <person name="Morono Y."/>
            <person name="Uchiyama I."/>
            <person name="Ito T."/>
            <person name="Fujiyama A."/>
            <person name="Inagaki F."/>
            <person name="Takami H."/>
        </authorList>
    </citation>
    <scope>NUCLEOTIDE SEQUENCE</scope>
    <source>
        <strain evidence="1">Expedition CK06-06</strain>
    </source>
</reference>